<evidence type="ECO:0000256" key="2">
    <source>
        <dbReference type="SAM" id="MobiDB-lite"/>
    </source>
</evidence>
<keyword evidence="4" id="KW-1185">Reference proteome</keyword>
<protein>
    <submittedName>
        <fullName evidence="3">Uncharacterized protein</fullName>
    </submittedName>
</protein>
<dbReference type="AlphaFoldDB" id="A0A0A2JDY3"/>
<gene>
    <name evidence="3" type="ORF">PEX2_061770</name>
</gene>
<sequence length="1216" mass="138233">MSRLPETTVIHDLVSPTPSIEGTEGSDTLDWNPFRSQSSPSAAASVFLLEICVEYKYLYRRLSGNVQFWMAVSDASGWAPEEAEPFLQATMAKYRVADHTIRPVDPDGYRIEALSWQMANHIAQIRTIAQIGRSRYQAPTPVPEDSMSGQEIEEAILERVRLAAMRCDFDQAKWLLLHIHDKQKADTYMKELESNIILHDQREKCFEMESAKAESDGEWGKARSWLLLLANKVRSGRLLVALERRKAIQDKYNRGLQEETVLAQFVDRDLAKACSLVSKMKGKRPKAFVALFKCNEALTKNDFNGAMSTLSNPQLASAHISLKPMVDLAEALYNDDQDEATSLSLLLKMDAERFQKLFLNSSAGDSAERCDGQVGALSLLLTQPVNMSTHLNNYYEKQSKADALRGDWNEAQKSLLKIPKKTVSGPLLRKLEAELSAFYEKDMELEKQAKEAEMNGDWEKARSFLSRIESDFGKFLLAALAYSEARLSHKDEHLEMLVQLQEDYPDPRLEQSDPDDFRKVFEMMAEDMRDAYDRACQAQGIHIAEESPSSENMQARLQYCPDTGPPSSSLPAIPRDPCLVIPSKQAIREYQWDRPELPSLSFDQQLVLLQICLVHKGRYTNSQGNINFWHRVADQFWEVSGWHWKRIRMFVQKKLRCRAASDRGPQMGPLLDELQSHIHAVGHPRHRSSVTHSSPQPSALQSPVGSLPGQGSANQSFSPTKLNGRINSDSMFHGRLAGLSSRPSELQSSVEGLPVRSAAKRTLSQTEFDVPISSDDDLPSHPPSQPRHTGPASSSVHTHAQNLLTGTTVQSLIAKGNEAKEQHDFDKAKSLLLQIPDKTIFGPLLEELDEARESQIQTNKDFERQAKKAELEGDWETAKSLLSRVVGEDGSFLLLALEYIRTRRTWKQFEAQEYLEQLKKEYPHPIFKQVELDHDYENAKITGNPRRIGYHQGLLRAYKRKSGSVWDEPDDFRKAFQLIASDMRHARDKVWYAHPARAGRTELQSQPQPEFYSGFNSHAGLESEAEVRSQSQPRYQPQQIDIPEVLRILERARTQAQAQPRSQRPNIDQELALLDRAREEIFNGRDRIKAILLQGSSEESKEALKAVENNTSRLLADFEESATSLMVQAGDESDEWDEWDEWTPESQRILLLLMEAESRANEEKFNSLMRQIPRNSTEARNFRKEFAESKAKKDRYLQRCKATLDAGGRLEEVEEE</sequence>
<evidence type="ECO:0000256" key="1">
    <source>
        <dbReference type="SAM" id="Coils"/>
    </source>
</evidence>
<organism evidence="3 4">
    <name type="scientific">Penicillium expansum</name>
    <name type="common">Blue mold rot fungus</name>
    <dbReference type="NCBI Taxonomy" id="27334"/>
    <lineage>
        <taxon>Eukaryota</taxon>
        <taxon>Fungi</taxon>
        <taxon>Dikarya</taxon>
        <taxon>Ascomycota</taxon>
        <taxon>Pezizomycotina</taxon>
        <taxon>Eurotiomycetes</taxon>
        <taxon>Eurotiomycetidae</taxon>
        <taxon>Eurotiales</taxon>
        <taxon>Aspergillaceae</taxon>
        <taxon>Penicillium</taxon>
    </lineage>
</organism>
<comment type="caution">
    <text evidence="3">The sequence shown here is derived from an EMBL/GenBank/DDBJ whole genome shotgun (WGS) entry which is preliminary data.</text>
</comment>
<reference evidence="3 4" key="1">
    <citation type="journal article" date="2015" name="Mol. Plant Microbe Interact.">
        <title>Genome, transcriptome, and functional analyses of Penicillium expansum provide new insights into secondary metabolism and pathogenicity.</title>
        <authorList>
            <person name="Ballester A.R."/>
            <person name="Marcet-Houben M."/>
            <person name="Levin E."/>
            <person name="Sela N."/>
            <person name="Selma-Lazaro C."/>
            <person name="Carmona L."/>
            <person name="Wisniewski M."/>
            <person name="Droby S."/>
            <person name="Gonzalez-Candelas L."/>
            <person name="Gabaldon T."/>
        </authorList>
    </citation>
    <scope>NUCLEOTIDE SEQUENCE [LARGE SCALE GENOMIC DNA]</scope>
    <source>
        <strain evidence="3 4">MD-8</strain>
    </source>
</reference>
<dbReference type="EMBL" id="JQFZ01000250">
    <property type="protein sequence ID" value="KGO53569.1"/>
    <property type="molecule type" value="Genomic_DNA"/>
</dbReference>
<feature type="coiled-coil region" evidence="1">
    <location>
        <begin position="845"/>
        <end position="872"/>
    </location>
</feature>
<feature type="region of interest" description="Disordered" evidence="2">
    <location>
        <begin position="682"/>
        <end position="797"/>
    </location>
</feature>
<dbReference type="GeneID" id="27678868"/>
<feature type="compositionally biased region" description="Polar residues" evidence="2">
    <location>
        <begin position="690"/>
        <end position="730"/>
    </location>
</feature>
<dbReference type="HOGENOM" id="CLU_270522_0_0_1"/>
<accession>A0A0A2JDY3</accession>
<dbReference type="VEuPathDB" id="FungiDB:PEXP_067640"/>
<feature type="compositionally biased region" description="Polar residues" evidence="2">
    <location>
        <begin position="741"/>
        <end position="750"/>
    </location>
</feature>
<evidence type="ECO:0000313" key="3">
    <source>
        <dbReference type="EMBL" id="KGO53569.1"/>
    </source>
</evidence>
<dbReference type="RefSeq" id="XP_016596171.1">
    <property type="nucleotide sequence ID" value="XM_016743448.1"/>
</dbReference>
<name>A0A0A2JDY3_PENEN</name>
<proteinExistence type="predicted"/>
<dbReference type="Proteomes" id="UP000030143">
    <property type="component" value="Unassembled WGS sequence"/>
</dbReference>
<keyword evidence="1" id="KW-0175">Coiled coil</keyword>
<evidence type="ECO:0000313" key="4">
    <source>
        <dbReference type="Proteomes" id="UP000030143"/>
    </source>
</evidence>